<evidence type="ECO:0000313" key="2">
    <source>
        <dbReference type="Proteomes" id="UP000592294"/>
    </source>
</evidence>
<dbReference type="AlphaFoldDB" id="A0A850RBM9"/>
<reference evidence="1 2" key="1">
    <citation type="submission" date="2020-06" db="EMBL/GenBank/DDBJ databases">
        <title>Whole-genome sequence of Allochromatium humboldtianum DSM 21881, type strain.</title>
        <authorList>
            <person name="Kyndt J.A."/>
            <person name="Meyer T.E."/>
        </authorList>
    </citation>
    <scope>NUCLEOTIDE SEQUENCE [LARGE SCALE GENOMIC DNA]</scope>
    <source>
        <strain evidence="1 2">DSM 21881</strain>
    </source>
</reference>
<proteinExistence type="predicted"/>
<comment type="caution">
    <text evidence="1">The sequence shown here is derived from an EMBL/GenBank/DDBJ whole genome shotgun (WGS) entry which is preliminary data.</text>
</comment>
<organism evidence="1 2">
    <name type="scientific">Allochromatium humboldtianum</name>
    <dbReference type="NCBI Taxonomy" id="504901"/>
    <lineage>
        <taxon>Bacteria</taxon>
        <taxon>Pseudomonadati</taxon>
        <taxon>Pseudomonadota</taxon>
        <taxon>Gammaproteobacteria</taxon>
        <taxon>Chromatiales</taxon>
        <taxon>Chromatiaceae</taxon>
        <taxon>Allochromatium</taxon>
    </lineage>
</organism>
<gene>
    <name evidence="1" type="ORF">HW932_15800</name>
</gene>
<protein>
    <submittedName>
        <fullName evidence="1">Uncharacterized protein</fullName>
    </submittedName>
</protein>
<dbReference type="EMBL" id="JABZEO010000011">
    <property type="protein sequence ID" value="NVZ10728.1"/>
    <property type="molecule type" value="Genomic_DNA"/>
</dbReference>
<dbReference type="InterPro" id="IPR036291">
    <property type="entry name" value="NAD(P)-bd_dom_sf"/>
</dbReference>
<sequence>MSNIPTPLALITGGAQGIGRALAQAFLAGFITGQNLIVDGGMTRTMIYAA</sequence>
<dbReference type="Proteomes" id="UP000592294">
    <property type="component" value="Unassembled WGS sequence"/>
</dbReference>
<accession>A0A850RBM9</accession>
<evidence type="ECO:0000313" key="1">
    <source>
        <dbReference type="EMBL" id="NVZ10728.1"/>
    </source>
</evidence>
<keyword evidence="2" id="KW-1185">Reference proteome</keyword>
<dbReference type="RefSeq" id="WP_176977333.1">
    <property type="nucleotide sequence ID" value="NZ_JABZEO010000011.1"/>
</dbReference>
<dbReference type="SUPFAM" id="SSF51735">
    <property type="entry name" value="NAD(P)-binding Rossmann-fold domains"/>
    <property type="match status" value="1"/>
</dbReference>
<name>A0A850RBM9_9GAMM</name>